<comment type="subcellular location">
    <subcellularLocation>
        <location evidence="1">Membrane</location>
        <topology evidence="1">Lipid-anchor</topology>
    </subcellularLocation>
</comment>
<dbReference type="OrthoDB" id="2370124at2"/>
<dbReference type="AlphaFoldDB" id="A0A172TKY6"/>
<gene>
    <name evidence="10" type="ORF">SY83_17185</name>
</gene>
<dbReference type="Pfam" id="PF05504">
    <property type="entry name" value="Spore_GerAC"/>
    <property type="match status" value="1"/>
</dbReference>
<dbReference type="GO" id="GO:0009847">
    <property type="term" value="P:spore germination"/>
    <property type="evidence" value="ECO:0007669"/>
    <property type="project" value="InterPro"/>
</dbReference>
<sequence>MIKFFGGRSFLLLLLLCLCGCWDQREMKDIRMVHTAGVDLITHNHIRLTVSIPTVKSSVESQGSVVIPKLSGEGHSVQEASMNLQKVVSQHMDLRETRILLVNRKFAEHNLYEGLDFFYREAHYPVNVYIAVTDSSAQDIVQLQVEDRSLISEYLYDLLISSEEQGLIPNSAPYLIMPVMATTGIDNVLPYIRKSSLKDRAMVDGVALFHDAKMTGHLNNVYSKMFVMFMNTKTYGSLTEKIGAKDTYNTFMFRTSGHHIKLNTKGRIQADLYTSITCELIDNPSGVRIKKSDTDEMERQLEQLLTKRAEEMLSQLQQANCDGLGIGQRIKGMNDNLWKKMNWNEQYPHIKMVPHIEVKIENHGLLN</sequence>
<dbReference type="GO" id="GO:0016020">
    <property type="term" value="C:membrane"/>
    <property type="evidence" value="ECO:0007669"/>
    <property type="project" value="UniProtKB-SubCell"/>
</dbReference>
<evidence type="ECO:0000256" key="6">
    <source>
        <dbReference type="ARBA" id="ARBA00023139"/>
    </source>
</evidence>
<dbReference type="EMBL" id="CP011388">
    <property type="protein sequence ID" value="ANE47729.1"/>
    <property type="molecule type" value="Genomic_DNA"/>
</dbReference>
<dbReference type="PANTHER" id="PTHR35789">
    <property type="entry name" value="SPORE GERMINATION PROTEIN B3"/>
    <property type="match status" value="1"/>
</dbReference>
<dbReference type="InterPro" id="IPR038501">
    <property type="entry name" value="Spore_GerAC_C_sf"/>
</dbReference>
<evidence type="ECO:0000259" key="8">
    <source>
        <dbReference type="Pfam" id="PF05504"/>
    </source>
</evidence>
<keyword evidence="3" id="KW-0309">Germination</keyword>
<dbReference type="KEGG" id="pswu:SY83_17185"/>
<dbReference type="InterPro" id="IPR046953">
    <property type="entry name" value="Spore_GerAC-like_C"/>
</dbReference>
<protein>
    <submittedName>
        <fullName evidence="10">Uncharacterized protein</fullName>
    </submittedName>
</protein>
<proteinExistence type="inferred from homology"/>
<dbReference type="Gene3D" id="3.30.300.210">
    <property type="entry name" value="Nutrient germinant receptor protein C, domain 3"/>
    <property type="match status" value="1"/>
</dbReference>
<keyword evidence="6" id="KW-0564">Palmitate</keyword>
<evidence type="ECO:0000256" key="1">
    <source>
        <dbReference type="ARBA" id="ARBA00004635"/>
    </source>
</evidence>
<dbReference type="NCBIfam" id="TIGR02887">
    <property type="entry name" value="spore_ger_x_C"/>
    <property type="match status" value="1"/>
</dbReference>
<evidence type="ECO:0000259" key="9">
    <source>
        <dbReference type="Pfam" id="PF25198"/>
    </source>
</evidence>
<dbReference type="STRING" id="1178515.SY83_17185"/>
<evidence type="ECO:0000313" key="11">
    <source>
        <dbReference type="Proteomes" id="UP000076927"/>
    </source>
</evidence>
<evidence type="ECO:0000256" key="5">
    <source>
        <dbReference type="ARBA" id="ARBA00023136"/>
    </source>
</evidence>
<dbReference type="Pfam" id="PF25198">
    <property type="entry name" value="Spore_GerAC_N"/>
    <property type="match status" value="1"/>
</dbReference>
<name>A0A172TKY6_9BACL</name>
<dbReference type="PANTHER" id="PTHR35789:SF1">
    <property type="entry name" value="SPORE GERMINATION PROTEIN B3"/>
    <property type="match status" value="1"/>
</dbReference>
<dbReference type="PATRIC" id="fig|1178515.4.peg.3457"/>
<evidence type="ECO:0000256" key="3">
    <source>
        <dbReference type="ARBA" id="ARBA00022544"/>
    </source>
</evidence>
<accession>A0A172TKY6</accession>
<organism evidence="10 11">
    <name type="scientific">Paenibacillus swuensis</name>
    <dbReference type="NCBI Taxonomy" id="1178515"/>
    <lineage>
        <taxon>Bacteria</taxon>
        <taxon>Bacillati</taxon>
        <taxon>Bacillota</taxon>
        <taxon>Bacilli</taxon>
        <taxon>Bacillales</taxon>
        <taxon>Paenibacillaceae</taxon>
        <taxon>Paenibacillus</taxon>
    </lineage>
</organism>
<keyword evidence="7" id="KW-0449">Lipoprotein</keyword>
<keyword evidence="4" id="KW-0732">Signal</keyword>
<dbReference type="InterPro" id="IPR008844">
    <property type="entry name" value="Spore_GerAC-like"/>
</dbReference>
<dbReference type="Proteomes" id="UP000076927">
    <property type="component" value="Chromosome"/>
</dbReference>
<reference evidence="10 11" key="1">
    <citation type="submission" date="2015-01" db="EMBL/GenBank/DDBJ databases">
        <title>Paenibacillus swuensis/DY6/whole genome sequencing.</title>
        <authorList>
            <person name="Kim M.K."/>
            <person name="Srinivasan S."/>
            <person name="Lee J.-J."/>
        </authorList>
    </citation>
    <scope>NUCLEOTIDE SEQUENCE [LARGE SCALE GENOMIC DNA]</scope>
    <source>
        <strain evidence="10 11">DY6</strain>
    </source>
</reference>
<evidence type="ECO:0000256" key="2">
    <source>
        <dbReference type="ARBA" id="ARBA00007886"/>
    </source>
</evidence>
<keyword evidence="11" id="KW-1185">Reference proteome</keyword>
<comment type="similarity">
    <text evidence="2">Belongs to the GerABKC lipoprotein family.</text>
</comment>
<evidence type="ECO:0000256" key="4">
    <source>
        <dbReference type="ARBA" id="ARBA00022729"/>
    </source>
</evidence>
<evidence type="ECO:0000256" key="7">
    <source>
        <dbReference type="ARBA" id="ARBA00023288"/>
    </source>
</evidence>
<keyword evidence="5" id="KW-0472">Membrane</keyword>
<evidence type="ECO:0000313" key="10">
    <source>
        <dbReference type="EMBL" id="ANE47729.1"/>
    </source>
</evidence>
<feature type="domain" description="Spore germination GerAC-like C-terminal" evidence="8">
    <location>
        <begin position="204"/>
        <end position="364"/>
    </location>
</feature>
<dbReference type="InterPro" id="IPR057336">
    <property type="entry name" value="GerAC_N"/>
</dbReference>
<feature type="domain" description="Spore germination protein N-terminal" evidence="9">
    <location>
        <begin position="23"/>
        <end position="193"/>
    </location>
</feature>